<dbReference type="CDD" id="cd00805">
    <property type="entry name" value="TyrRS_core"/>
    <property type="match status" value="1"/>
</dbReference>
<accession>A0A1M7LAA5</accession>
<keyword evidence="6 12" id="KW-0694">RNA-binding</keyword>
<dbReference type="GO" id="GO:0042803">
    <property type="term" value="F:protein homodimerization activity"/>
    <property type="evidence" value="ECO:0007669"/>
    <property type="project" value="UniProtKB-ARBA"/>
</dbReference>
<dbReference type="Proteomes" id="UP000184513">
    <property type="component" value="Unassembled WGS sequence"/>
</dbReference>
<comment type="similarity">
    <text evidence="10 11">Belongs to the class-I aminoacyl-tRNA synthetase family. TyrS type 1 subfamily.</text>
</comment>
<feature type="domain" description="Tyrosine--tRNA ligase SYY-like C-terminal" evidence="13">
    <location>
        <begin position="341"/>
        <end position="425"/>
    </location>
</feature>
<dbReference type="PRINTS" id="PR01040">
    <property type="entry name" value="TRNASYNTHTYR"/>
</dbReference>
<dbReference type="AlphaFoldDB" id="A0A1M7LAA5"/>
<dbReference type="CDD" id="cd00165">
    <property type="entry name" value="S4"/>
    <property type="match status" value="1"/>
</dbReference>
<protein>
    <recommendedName>
        <fullName evidence="11">Tyrosine--tRNA ligase</fullName>
        <ecNumber evidence="11">6.1.1.1</ecNumber>
    </recommendedName>
    <alternativeName>
        <fullName evidence="11">Tyrosyl-tRNA synthetase</fullName>
        <shortName evidence="11">TyrRS</shortName>
    </alternativeName>
</protein>
<reference evidence="14 15" key="1">
    <citation type="submission" date="2016-11" db="EMBL/GenBank/DDBJ databases">
        <authorList>
            <person name="Jaros S."/>
            <person name="Januszkiewicz K."/>
            <person name="Wedrychowicz H."/>
        </authorList>
    </citation>
    <scope>NUCLEOTIDE SEQUENCE [LARGE SCALE GENOMIC DNA]</scope>
    <source>
        <strain evidence="14 15">CGMCC 1.6102</strain>
    </source>
</reference>
<dbReference type="Pfam" id="PF00579">
    <property type="entry name" value="tRNA-synt_1b"/>
    <property type="match status" value="1"/>
</dbReference>
<dbReference type="EC" id="6.1.1.1" evidence="11"/>
<evidence type="ECO:0000256" key="7">
    <source>
        <dbReference type="ARBA" id="ARBA00022917"/>
    </source>
</evidence>
<dbReference type="GO" id="GO:0005524">
    <property type="term" value="F:ATP binding"/>
    <property type="evidence" value="ECO:0007669"/>
    <property type="project" value="UniProtKB-UniRule"/>
</dbReference>
<evidence type="ECO:0000256" key="9">
    <source>
        <dbReference type="ARBA" id="ARBA00048248"/>
    </source>
</evidence>
<dbReference type="EMBL" id="FRCY01000003">
    <property type="protein sequence ID" value="SHM74876.1"/>
    <property type="molecule type" value="Genomic_DNA"/>
</dbReference>
<evidence type="ECO:0000256" key="2">
    <source>
        <dbReference type="ARBA" id="ARBA00022490"/>
    </source>
</evidence>
<keyword evidence="15" id="KW-1185">Reference proteome</keyword>
<dbReference type="InterPro" id="IPR054608">
    <property type="entry name" value="SYY-like_C"/>
</dbReference>
<gene>
    <name evidence="11" type="primary">tyrS</name>
    <name evidence="14" type="ORF">SAMN04488057_103191</name>
</gene>
<feature type="short sequence motif" description="'KMSKS' region" evidence="11">
    <location>
        <begin position="231"/>
        <end position="235"/>
    </location>
</feature>
<dbReference type="Pfam" id="PF22421">
    <property type="entry name" value="SYY_C-terminal"/>
    <property type="match status" value="1"/>
</dbReference>
<dbReference type="PROSITE" id="PS00178">
    <property type="entry name" value="AA_TRNA_LIGASE_I"/>
    <property type="match status" value="1"/>
</dbReference>
<dbReference type="PROSITE" id="PS50889">
    <property type="entry name" value="S4"/>
    <property type="match status" value="1"/>
</dbReference>
<dbReference type="Gene3D" id="3.40.50.620">
    <property type="entry name" value="HUPs"/>
    <property type="match status" value="1"/>
</dbReference>
<dbReference type="InterPro" id="IPR024107">
    <property type="entry name" value="Tyr-tRNA-ligase_bac_1"/>
</dbReference>
<evidence type="ECO:0000313" key="14">
    <source>
        <dbReference type="EMBL" id="SHM74876.1"/>
    </source>
</evidence>
<evidence type="ECO:0000256" key="8">
    <source>
        <dbReference type="ARBA" id="ARBA00023146"/>
    </source>
</evidence>
<evidence type="ECO:0000256" key="3">
    <source>
        <dbReference type="ARBA" id="ARBA00022598"/>
    </source>
</evidence>
<dbReference type="Gene3D" id="1.10.240.10">
    <property type="entry name" value="Tyrosyl-Transfer RNA Synthetase"/>
    <property type="match status" value="1"/>
</dbReference>
<dbReference type="GO" id="GO:0005829">
    <property type="term" value="C:cytosol"/>
    <property type="evidence" value="ECO:0007669"/>
    <property type="project" value="TreeGrafter"/>
</dbReference>
<dbReference type="STRING" id="388280.SAMN04488057_103191"/>
<dbReference type="InterPro" id="IPR014729">
    <property type="entry name" value="Rossmann-like_a/b/a_fold"/>
</dbReference>
<keyword evidence="4 11" id="KW-0547">Nucleotide-binding</keyword>
<evidence type="ECO:0000313" key="15">
    <source>
        <dbReference type="Proteomes" id="UP000184513"/>
    </source>
</evidence>
<dbReference type="FunFam" id="1.10.240.10:FF:000001">
    <property type="entry name" value="Tyrosine--tRNA ligase"/>
    <property type="match status" value="1"/>
</dbReference>
<keyword evidence="5 11" id="KW-0067">ATP-binding</keyword>
<proteinExistence type="inferred from homology"/>
<dbReference type="SUPFAM" id="SSF55174">
    <property type="entry name" value="Alpha-L RNA-binding motif"/>
    <property type="match status" value="1"/>
</dbReference>
<comment type="function">
    <text evidence="11">Catalyzes the attachment of tyrosine to tRNA(Tyr) in a two-step reaction: tyrosine is first activated by ATP to form Tyr-AMP and then transferred to the acceptor end of tRNA(Tyr).</text>
</comment>
<dbReference type="NCBIfam" id="TIGR00234">
    <property type="entry name" value="tyrS"/>
    <property type="match status" value="1"/>
</dbReference>
<dbReference type="GO" id="GO:0006437">
    <property type="term" value="P:tyrosyl-tRNA aminoacylation"/>
    <property type="evidence" value="ECO:0007669"/>
    <property type="project" value="UniProtKB-UniRule"/>
</dbReference>
<dbReference type="InterPro" id="IPR002307">
    <property type="entry name" value="Tyr-tRNA-ligase"/>
</dbReference>
<dbReference type="HAMAP" id="MF_02006">
    <property type="entry name" value="Tyr_tRNA_synth_type1"/>
    <property type="match status" value="1"/>
</dbReference>
<dbReference type="RefSeq" id="WP_073093646.1">
    <property type="nucleotide sequence ID" value="NZ_FRCY01000003.1"/>
</dbReference>
<keyword evidence="2 11" id="KW-0963">Cytoplasm</keyword>
<comment type="catalytic activity">
    <reaction evidence="9 11">
        <text>tRNA(Tyr) + L-tyrosine + ATP = L-tyrosyl-tRNA(Tyr) + AMP + diphosphate + H(+)</text>
        <dbReference type="Rhea" id="RHEA:10220"/>
        <dbReference type="Rhea" id="RHEA-COMP:9706"/>
        <dbReference type="Rhea" id="RHEA-COMP:9707"/>
        <dbReference type="ChEBI" id="CHEBI:15378"/>
        <dbReference type="ChEBI" id="CHEBI:30616"/>
        <dbReference type="ChEBI" id="CHEBI:33019"/>
        <dbReference type="ChEBI" id="CHEBI:58315"/>
        <dbReference type="ChEBI" id="CHEBI:78442"/>
        <dbReference type="ChEBI" id="CHEBI:78536"/>
        <dbReference type="ChEBI" id="CHEBI:456215"/>
        <dbReference type="EC" id="6.1.1.1"/>
    </reaction>
</comment>
<dbReference type="FunFam" id="3.40.50.620:FF:000008">
    <property type="entry name" value="Tyrosine--tRNA ligase"/>
    <property type="match status" value="1"/>
</dbReference>
<keyword evidence="7 11" id="KW-0648">Protein biosynthesis</keyword>
<evidence type="ECO:0000256" key="4">
    <source>
        <dbReference type="ARBA" id="ARBA00022741"/>
    </source>
</evidence>
<evidence type="ECO:0000259" key="13">
    <source>
        <dbReference type="Pfam" id="PF22421"/>
    </source>
</evidence>
<dbReference type="PANTHER" id="PTHR11766:SF0">
    <property type="entry name" value="TYROSINE--TRNA LIGASE, MITOCHONDRIAL"/>
    <property type="match status" value="1"/>
</dbReference>
<evidence type="ECO:0000256" key="6">
    <source>
        <dbReference type="ARBA" id="ARBA00022884"/>
    </source>
</evidence>
<feature type="binding site" evidence="11">
    <location>
        <position position="234"/>
    </location>
    <ligand>
        <name>ATP</name>
        <dbReference type="ChEBI" id="CHEBI:30616"/>
    </ligand>
</feature>
<name>A0A1M7LAA5_9BACT</name>
<feature type="binding site" evidence="11">
    <location>
        <position position="33"/>
    </location>
    <ligand>
        <name>L-tyrosine</name>
        <dbReference type="ChEBI" id="CHEBI:58315"/>
    </ligand>
</feature>
<evidence type="ECO:0000256" key="10">
    <source>
        <dbReference type="ARBA" id="ARBA00060965"/>
    </source>
</evidence>
<dbReference type="SUPFAM" id="SSF52374">
    <property type="entry name" value="Nucleotidylyl transferase"/>
    <property type="match status" value="1"/>
</dbReference>
<dbReference type="InterPro" id="IPR001412">
    <property type="entry name" value="aa-tRNA-synth_I_CS"/>
</dbReference>
<dbReference type="OrthoDB" id="9804243at2"/>
<feature type="binding site" evidence="11">
    <location>
        <position position="171"/>
    </location>
    <ligand>
        <name>L-tyrosine</name>
        <dbReference type="ChEBI" id="CHEBI:58315"/>
    </ligand>
</feature>
<evidence type="ECO:0000256" key="5">
    <source>
        <dbReference type="ARBA" id="ARBA00022840"/>
    </source>
</evidence>
<dbReference type="GO" id="GO:0004831">
    <property type="term" value="F:tyrosine-tRNA ligase activity"/>
    <property type="evidence" value="ECO:0007669"/>
    <property type="project" value="UniProtKB-UniRule"/>
</dbReference>
<evidence type="ECO:0000256" key="1">
    <source>
        <dbReference type="ARBA" id="ARBA00004496"/>
    </source>
</evidence>
<dbReference type="Gene3D" id="3.10.290.10">
    <property type="entry name" value="RNA-binding S4 domain"/>
    <property type="match status" value="1"/>
</dbReference>
<comment type="subcellular location">
    <subcellularLocation>
        <location evidence="1 11">Cytoplasm</location>
    </subcellularLocation>
</comment>
<dbReference type="InterPro" id="IPR002305">
    <property type="entry name" value="aa-tRNA-synth_Ic"/>
</dbReference>
<feature type="binding site" evidence="11">
    <location>
        <position position="175"/>
    </location>
    <ligand>
        <name>L-tyrosine</name>
        <dbReference type="ChEBI" id="CHEBI:58315"/>
    </ligand>
</feature>
<sequence>MNDFIAELKWRGMLQDMTPGIEAHLKKGKAVAYLGFDPTADSLHIGHLVGVMTLVHFQRSGNQPMALIGGATGMIGDPSFKAAERSLLDKATLDSNISGIRAQLEKFLDFNAGSENKALLVNNYDWMSQFSFLEFIRDVGKYITVNYMMAKDSVKRRLEEGNGLSFTEFTYQLIQGYDFYHLWKHRGCSIQLGGSDQWGNIVTGTELIRKKEGGEAFALTVPLITKSDGSKFGKSEGGNVWLDAEKTSPYAFYQFWLNVSDEDASKYIRIFTTLEKSVIEELEMTHEGAPHQRILQKKLAKEITCLVHGEKGYLLAEKASQILFGNSSLEDLAALDERTFLQVFEGVPVMTLDRHTYSGKENILELVCSDKTIFNSKGEARKMIQGGGLAINKSKVTDPTATVHLTLLQQKYLLVQKGKKNYFLIIVQD</sequence>
<dbReference type="InterPro" id="IPR036986">
    <property type="entry name" value="S4_RNA-bd_sf"/>
</dbReference>
<dbReference type="InterPro" id="IPR024088">
    <property type="entry name" value="Tyr-tRNA-ligase_bac-type"/>
</dbReference>
<dbReference type="PANTHER" id="PTHR11766">
    <property type="entry name" value="TYROSYL-TRNA SYNTHETASE"/>
    <property type="match status" value="1"/>
</dbReference>
<keyword evidence="3 11" id="KW-0436">Ligase</keyword>
<comment type="subunit">
    <text evidence="11">Homodimer.</text>
</comment>
<organism evidence="14 15">
    <name type="scientific">Cyclobacterium lianum</name>
    <dbReference type="NCBI Taxonomy" id="388280"/>
    <lineage>
        <taxon>Bacteria</taxon>
        <taxon>Pseudomonadati</taxon>
        <taxon>Bacteroidota</taxon>
        <taxon>Cytophagia</taxon>
        <taxon>Cytophagales</taxon>
        <taxon>Cyclobacteriaceae</taxon>
        <taxon>Cyclobacterium</taxon>
    </lineage>
</organism>
<evidence type="ECO:0000256" key="11">
    <source>
        <dbReference type="HAMAP-Rule" id="MF_02006"/>
    </source>
</evidence>
<dbReference type="GO" id="GO:0003723">
    <property type="term" value="F:RNA binding"/>
    <property type="evidence" value="ECO:0007669"/>
    <property type="project" value="UniProtKB-KW"/>
</dbReference>
<feature type="short sequence motif" description="'HIGH' region" evidence="11">
    <location>
        <begin position="38"/>
        <end position="47"/>
    </location>
</feature>
<keyword evidence="8 11" id="KW-0030">Aminoacyl-tRNA synthetase</keyword>
<evidence type="ECO:0000256" key="12">
    <source>
        <dbReference type="PROSITE-ProRule" id="PRU00182"/>
    </source>
</evidence>